<dbReference type="SUPFAM" id="SSF51445">
    <property type="entry name" value="(Trans)glycosidases"/>
    <property type="match status" value="1"/>
</dbReference>
<evidence type="ECO:0000256" key="15">
    <source>
        <dbReference type="ARBA" id="ARBA00041260"/>
    </source>
</evidence>
<keyword evidence="10" id="KW-0326">Glycosidase</keyword>
<evidence type="ECO:0000256" key="11">
    <source>
        <dbReference type="ARBA" id="ARBA00023316"/>
    </source>
</evidence>
<accession>A0A1M2VJU4</accession>
<name>A0A1M2VJU4_TRAPU</name>
<evidence type="ECO:0000256" key="7">
    <source>
        <dbReference type="ARBA" id="ARBA00022989"/>
    </source>
</evidence>
<dbReference type="GO" id="GO:0009251">
    <property type="term" value="P:glucan catabolic process"/>
    <property type="evidence" value="ECO:0007669"/>
    <property type="project" value="TreeGrafter"/>
</dbReference>
<dbReference type="STRING" id="154538.A0A1M2VJU4"/>
<keyword evidence="7 17" id="KW-1133">Transmembrane helix</keyword>
<evidence type="ECO:0000256" key="14">
    <source>
        <dbReference type="ARBA" id="ARBA00038929"/>
    </source>
</evidence>
<dbReference type="GO" id="GO:0071555">
    <property type="term" value="P:cell wall organization"/>
    <property type="evidence" value="ECO:0007669"/>
    <property type="project" value="UniProtKB-KW"/>
</dbReference>
<evidence type="ECO:0000256" key="9">
    <source>
        <dbReference type="ARBA" id="ARBA00023180"/>
    </source>
</evidence>
<dbReference type="AlphaFoldDB" id="A0A1M2VJU4"/>
<evidence type="ECO:0000256" key="16">
    <source>
        <dbReference type="SAM" id="MobiDB-lite"/>
    </source>
</evidence>
<dbReference type="GO" id="GO:0005576">
    <property type="term" value="C:extracellular region"/>
    <property type="evidence" value="ECO:0007669"/>
    <property type="project" value="TreeGrafter"/>
</dbReference>
<keyword evidence="9" id="KW-0325">Glycoprotein</keyword>
<evidence type="ECO:0000256" key="6">
    <source>
        <dbReference type="ARBA" id="ARBA00022968"/>
    </source>
</evidence>
<protein>
    <recommendedName>
        <fullName evidence="14">glucan 1,3-beta-glucosidase</fullName>
        <ecNumber evidence="14">3.2.1.58</ecNumber>
    </recommendedName>
    <alternativeName>
        <fullName evidence="15">Exo-1,3-beta-glucanase D</fullName>
    </alternativeName>
</protein>
<keyword evidence="11" id="KW-0961">Cell wall biogenesis/degradation</keyword>
<dbReference type="Gene3D" id="3.20.20.80">
    <property type="entry name" value="Glycosidases"/>
    <property type="match status" value="1"/>
</dbReference>
<dbReference type="PANTHER" id="PTHR31297:SF34">
    <property type="entry name" value="GLUCAN 1,3-BETA-GLUCOSIDASE 2"/>
    <property type="match status" value="1"/>
</dbReference>
<dbReference type="PANTHER" id="PTHR31297">
    <property type="entry name" value="GLUCAN ENDO-1,6-BETA-GLUCOSIDASE B"/>
    <property type="match status" value="1"/>
</dbReference>
<evidence type="ECO:0000256" key="3">
    <source>
        <dbReference type="ARBA" id="ARBA00022475"/>
    </source>
</evidence>
<keyword evidence="3" id="KW-1003">Cell membrane</keyword>
<dbReference type="EMBL" id="MNAD01001113">
    <property type="protein sequence ID" value="OJT07869.1"/>
    <property type="molecule type" value="Genomic_DNA"/>
</dbReference>
<keyword evidence="8 17" id="KW-0472">Membrane</keyword>
<feature type="transmembrane region" description="Helical" evidence="17">
    <location>
        <begin position="137"/>
        <end position="160"/>
    </location>
</feature>
<reference evidence="19 20" key="1">
    <citation type="submission" date="2016-10" db="EMBL/GenBank/DDBJ databases">
        <title>Genome sequence of the basidiomycete white-rot fungus Trametes pubescens.</title>
        <authorList>
            <person name="Makela M.R."/>
            <person name="Granchi Z."/>
            <person name="Peng M."/>
            <person name="De Vries R.P."/>
            <person name="Grigoriev I."/>
            <person name="Riley R."/>
            <person name="Hilden K."/>
        </authorList>
    </citation>
    <scope>NUCLEOTIDE SEQUENCE [LARGE SCALE GENOMIC DNA]</scope>
    <source>
        <strain evidence="19 20">FBCC735</strain>
    </source>
</reference>
<proteinExistence type="inferred from homology"/>
<evidence type="ECO:0000256" key="13">
    <source>
        <dbReference type="ARBA" id="ARBA00037126"/>
    </source>
</evidence>
<keyword evidence="4 17" id="KW-0812">Transmembrane</keyword>
<feature type="domain" description="Glycoside hydrolase family 5" evidence="18">
    <location>
        <begin position="307"/>
        <end position="519"/>
    </location>
</feature>
<evidence type="ECO:0000256" key="4">
    <source>
        <dbReference type="ARBA" id="ARBA00022692"/>
    </source>
</evidence>
<dbReference type="InterPro" id="IPR017853">
    <property type="entry name" value="GH"/>
</dbReference>
<keyword evidence="6" id="KW-0735">Signal-anchor</keyword>
<evidence type="ECO:0000256" key="17">
    <source>
        <dbReference type="SAM" id="Phobius"/>
    </source>
</evidence>
<dbReference type="GO" id="GO:0004338">
    <property type="term" value="F:glucan exo-1,3-beta-glucosidase activity"/>
    <property type="evidence" value="ECO:0007669"/>
    <property type="project" value="UniProtKB-EC"/>
</dbReference>
<keyword evidence="5" id="KW-0378">Hydrolase</keyword>
<evidence type="ECO:0000259" key="18">
    <source>
        <dbReference type="Pfam" id="PF00150"/>
    </source>
</evidence>
<dbReference type="Pfam" id="PF00150">
    <property type="entry name" value="Cellulase"/>
    <property type="match status" value="1"/>
</dbReference>
<evidence type="ECO:0000256" key="1">
    <source>
        <dbReference type="ARBA" id="ARBA00004401"/>
    </source>
</evidence>
<dbReference type="OMA" id="WYWTWKT"/>
<feature type="region of interest" description="Disordered" evidence="16">
    <location>
        <begin position="168"/>
        <end position="199"/>
    </location>
</feature>
<evidence type="ECO:0000256" key="5">
    <source>
        <dbReference type="ARBA" id="ARBA00022801"/>
    </source>
</evidence>
<comment type="subcellular location">
    <subcellularLocation>
        <location evidence="1">Cell membrane</location>
        <topology evidence="1">Single-pass type II membrane protein</topology>
    </subcellularLocation>
</comment>
<feature type="compositionally biased region" description="Low complexity" evidence="16">
    <location>
        <begin position="175"/>
        <end position="199"/>
    </location>
</feature>
<keyword evidence="20" id="KW-1185">Reference proteome</keyword>
<dbReference type="InterPro" id="IPR001547">
    <property type="entry name" value="Glyco_hydro_5"/>
</dbReference>
<dbReference type="InterPro" id="IPR050386">
    <property type="entry name" value="Glycosyl_hydrolase_5"/>
</dbReference>
<evidence type="ECO:0000256" key="8">
    <source>
        <dbReference type="ARBA" id="ARBA00023136"/>
    </source>
</evidence>
<comment type="similarity">
    <text evidence="2">Belongs to the glycosyl hydrolase 5 (cellulase A) family.</text>
</comment>
<feature type="region of interest" description="Disordered" evidence="16">
    <location>
        <begin position="10"/>
        <end position="31"/>
    </location>
</feature>
<evidence type="ECO:0000256" key="2">
    <source>
        <dbReference type="ARBA" id="ARBA00005641"/>
    </source>
</evidence>
<comment type="function">
    <text evidence="13">Glucosidase involved in the degradation of cellulosic biomass. Active on lichenan.</text>
</comment>
<evidence type="ECO:0000256" key="10">
    <source>
        <dbReference type="ARBA" id="ARBA00023295"/>
    </source>
</evidence>
<dbReference type="FunFam" id="3.20.20.80:FF:000033">
    <property type="entry name" value="Glucan 1,3-beta-glucosidase A"/>
    <property type="match status" value="1"/>
</dbReference>
<organism evidence="19 20">
    <name type="scientific">Trametes pubescens</name>
    <name type="common">White-rot fungus</name>
    <dbReference type="NCBI Taxonomy" id="154538"/>
    <lineage>
        <taxon>Eukaryota</taxon>
        <taxon>Fungi</taxon>
        <taxon>Dikarya</taxon>
        <taxon>Basidiomycota</taxon>
        <taxon>Agaricomycotina</taxon>
        <taxon>Agaricomycetes</taxon>
        <taxon>Polyporales</taxon>
        <taxon>Polyporaceae</taxon>
        <taxon>Trametes</taxon>
    </lineage>
</organism>
<evidence type="ECO:0000256" key="12">
    <source>
        <dbReference type="ARBA" id="ARBA00036824"/>
    </source>
</evidence>
<dbReference type="Proteomes" id="UP000184267">
    <property type="component" value="Unassembled WGS sequence"/>
</dbReference>
<evidence type="ECO:0000313" key="20">
    <source>
        <dbReference type="Proteomes" id="UP000184267"/>
    </source>
</evidence>
<comment type="caution">
    <text evidence="19">The sequence shown here is derived from an EMBL/GenBank/DDBJ whole genome shotgun (WGS) entry which is preliminary data.</text>
</comment>
<gene>
    <name evidence="19" type="ORF">TRAPUB_1271</name>
</gene>
<dbReference type="GO" id="GO:0009986">
    <property type="term" value="C:cell surface"/>
    <property type="evidence" value="ECO:0007669"/>
    <property type="project" value="TreeGrafter"/>
</dbReference>
<sequence length="793" mass="85384">MSGTPYQAVYNNSNANLHPAGQHEDGRDTQYYTPETQPLELHHDDLPAGAGAPRFMGAAAQYEGNRASYASSQNSLPTVVGDDYDGQKSRGFYSMNYDESEAASQAALGGPKASEGSPYLSQQRNAYQAPAKSRKKIIIGSLIALAVIAIGVVVALYFTVIKPKNKNGTSNNTASGATNDGSSSDNGSTSSSPSSLVAVSGGDGSTVTMFDGSTFTYSNSLGGTWYYDPANPTTSGARPNSWTPALNETFQFGVDPIRGVNLGGWLVTEPFIVPSLYEKYVNTSTPVVDEWTLTQRLTADNAIDELENHYKTFITEADFAEIAAAGLNFVRIPIAYWAIEVRENEPFLAKTSWTYFLKAIQWARKYGLRINLDLHSLPGSQNGWNHSGRLGDINVLLGPMGIANAERSVDYIRVIAEFISQPEYRDVVPMFGVTNEPFGPTIGTDAIRRYYLQAYNTVRTASGTGEGNGPWVVFHDAFFGLTNWAGFLPNADRTQLDIHQYICFGGQSADNYGARVSANQACKTWASGQNDSMTAFGMTHVGEWSLAINDCGQWVNGVNLGARYDGTFSGGSFPFVGDCSTYTDYTTYDAQWKADMKQFALQSMSALQNWFFWTWKIGNSTVTGQPPSPAWSYQLGLQQGWMPTDPRLSEGVCDNSDPFVGPLSAWQTGGAGAGQIPQTVQAALAWPPTSLTDVANVATIPQYTQTGALVSLPAPTVTAVSGKATSTLSEGSWNNPSDTQSMFVPIATCGYLDPWMGPNASPDPCPAQTSAAARREYAPRAHITPAPVPARAS</sequence>
<dbReference type="EC" id="3.2.1.58" evidence="14"/>
<evidence type="ECO:0000313" key="19">
    <source>
        <dbReference type="EMBL" id="OJT07869.1"/>
    </source>
</evidence>
<dbReference type="OrthoDB" id="62120at2759"/>
<feature type="region of interest" description="Disordered" evidence="16">
    <location>
        <begin position="759"/>
        <end position="793"/>
    </location>
</feature>
<dbReference type="GO" id="GO:0005886">
    <property type="term" value="C:plasma membrane"/>
    <property type="evidence" value="ECO:0007669"/>
    <property type="project" value="UniProtKB-SubCell"/>
</dbReference>
<comment type="catalytic activity">
    <reaction evidence="12">
        <text>Successive hydrolysis of beta-D-glucose units from the non-reducing ends of (1-&gt;3)-beta-D-glucans, releasing alpha-glucose.</text>
        <dbReference type="EC" id="3.2.1.58"/>
    </reaction>
</comment>